<name>A0AAD4XK46_9MAGN</name>
<dbReference type="SMART" id="SM00360">
    <property type="entry name" value="RRM"/>
    <property type="match status" value="3"/>
</dbReference>
<dbReference type="InterPro" id="IPR012677">
    <property type="entry name" value="Nucleotide-bd_a/b_plait_sf"/>
</dbReference>
<protein>
    <recommendedName>
        <fullName evidence="4">RRM domain-containing protein</fullName>
    </recommendedName>
</protein>
<dbReference type="GO" id="GO:0003723">
    <property type="term" value="F:RNA binding"/>
    <property type="evidence" value="ECO:0007669"/>
    <property type="project" value="UniProtKB-UniRule"/>
</dbReference>
<dbReference type="Proteomes" id="UP001202328">
    <property type="component" value="Unassembled WGS sequence"/>
</dbReference>
<dbReference type="InterPro" id="IPR035979">
    <property type="entry name" value="RBD_domain_sf"/>
</dbReference>
<feature type="region of interest" description="Disordered" evidence="3">
    <location>
        <begin position="1"/>
        <end position="161"/>
    </location>
</feature>
<feature type="compositionally biased region" description="Basic residues" evidence="3">
    <location>
        <begin position="427"/>
        <end position="436"/>
    </location>
</feature>
<feature type="compositionally biased region" description="Basic and acidic residues" evidence="3">
    <location>
        <begin position="51"/>
        <end position="91"/>
    </location>
</feature>
<feature type="compositionally biased region" description="Basic and acidic residues" evidence="3">
    <location>
        <begin position="531"/>
        <end position="546"/>
    </location>
</feature>
<dbReference type="EMBL" id="JAJJMB010008870">
    <property type="protein sequence ID" value="KAI3920070.1"/>
    <property type="molecule type" value="Genomic_DNA"/>
</dbReference>
<feature type="compositionally biased region" description="Basic and acidic residues" evidence="3">
    <location>
        <begin position="584"/>
        <end position="600"/>
    </location>
</feature>
<feature type="compositionally biased region" description="Basic and acidic residues" evidence="3">
    <location>
        <begin position="24"/>
        <end position="33"/>
    </location>
</feature>
<feature type="compositionally biased region" description="Basic and acidic residues" evidence="3">
    <location>
        <begin position="624"/>
        <end position="633"/>
    </location>
</feature>
<feature type="domain" description="RRM" evidence="4">
    <location>
        <begin position="346"/>
        <end position="428"/>
    </location>
</feature>
<accession>A0AAD4XK46</accession>
<dbReference type="PANTHER" id="PTHR21245">
    <property type="entry name" value="HETEROGENEOUS NUCLEAR RIBONUCLEOPROTEIN"/>
    <property type="match status" value="1"/>
</dbReference>
<sequence length="749" mass="85059">MPPRKLKRPSTSVAPKKRTPTKTLVEEEQQHQEEEAELVENSDTTAPTMNEEYRETESPPKEDKEDKELDSVDYREYDGSERLELEDKDPQSEAEEERVANVGIEEDPEMEEEYDDEGIVGNEMMEDIVEGEDEEKEAEDDGGNKHGEDDDGEKERHDVMKERRKRKEFEVFVGGLDRDATEEDLREVFSEVGEVTEVRLMKNPVTQKNKGFAFLRFATVEQAKRAVSELKNPMINGKQFGVAPSQDSDTLFVGNICKTWTKEALKEKLIHYGVDNFEDLTLVEDTRNEGMNRGFAFLDFGTRPDALEACKHLQKRDVLFGTDRPAKIAFADTFIEMDDEVMAQVRAVFLDGLPISWDEDRVKDHLKKFGKIEKVELARNMPAAKRKDFGFVTFDTHDAAVACVEGINNTELVDGDKKVKVRVRLSRPRQRGKSVKHGQGGYLERGGARGGRPFWNPSLHRTESRFAARSGRGFQSYSSYGGDYKRFGPRDRYADIDISRDRVGSRRGYPSSERSYDPRPSASSSYGGSTTKRDYVRREDTFHRSSDYVTRGPAERPSSFRDSYSSHGSGYADSSMRTSSRATRRPEPLYAEERYERYAERPSSYRGGHSREYSSISGSKRPHSATEEIDSRYAESTLRQPRARYEYEAATASLPYGDSAYESESVRLGHGSHIGYERSSRSSAGYSRDLYETRPSSMGYVRDEVSRGDAGGFQPSYGSREYMSTGSDVGPKVLVHIIKVLQDTELSSR</sequence>
<gene>
    <name evidence="5" type="ORF">MKW98_001326</name>
</gene>
<feature type="region of interest" description="Disordered" evidence="3">
    <location>
        <begin position="498"/>
        <end position="634"/>
    </location>
</feature>
<dbReference type="FunFam" id="3.30.70.330:FF:000187">
    <property type="entry name" value="Heterogeneous nuclear ribonucleoprotein Q"/>
    <property type="match status" value="1"/>
</dbReference>
<dbReference type="AlphaFoldDB" id="A0AAD4XK46"/>
<evidence type="ECO:0000256" key="3">
    <source>
        <dbReference type="SAM" id="MobiDB-lite"/>
    </source>
</evidence>
<evidence type="ECO:0000313" key="6">
    <source>
        <dbReference type="Proteomes" id="UP001202328"/>
    </source>
</evidence>
<proteinExistence type="predicted"/>
<feature type="region of interest" description="Disordered" evidence="3">
    <location>
        <begin position="702"/>
        <end position="725"/>
    </location>
</feature>
<dbReference type="Gene3D" id="3.30.70.330">
    <property type="match status" value="3"/>
</dbReference>
<comment type="caution">
    <text evidence="5">The sequence shown here is derived from an EMBL/GenBank/DDBJ whole genome shotgun (WGS) entry which is preliminary data.</text>
</comment>
<feature type="compositionally biased region" description="Acidic residues" evidence="3">
    <location>
        <begin position="104"/>
        <end position="141"/>
    </location>
</feature>
<evidence type="ECO:0000313" key="5">
    <source>
        <dbReference type="EMBL" id="KAI3920070.1"/>
    </source>
</evidence>
<dbReference type="CDD" id="cd00590">
    <property type="entry name" value="RRM_SF"/>
    <property type="match status" value="3"/>
</dbReference>
<evidence type="ECO:0000256" key="2">
    <source>
        <dbReference type="PROSITE-ProRule" id="PRU00176"/>
    </source>
</evidence>
<feature type="domain" description="RRM" evidence="4">
    <location>
        <begin position="169"/>
        <end position="247"/>
    </location>
</feature>
<evidence type="ECO:0000259" key="4">
    <source>
        <dbReference type="PROSITE" id="PS50102"/>
    </source>
</evidence>
<organism evidence="5 6">
    <name type="scientific">Papaver atlanticum</name>
    <dbReference type="NCBI Taxonomy" id="357466"/>
    <lineage>
        <taxon>Eukaryota</taxon>
        <taxon>Viridiplantae</taxon>
        <taxon>Streptophyta</taxon>
        <taxon>Embryophyta</taxon>
        <taxon>Tracheophyta</taxon>
        <taxon>Spermatophyta</taxon>
        <taxon>Magnoliopsida</taxon>
        <taxon>Ranunculales</taxon>
        <taxon>Papaveraceae</taxon>
        <taxon>Papaveroideae</taxon>
        <taxon>Papaver</taxon>
    </lineage>
</organism>
<feature type="compositionally biased region" description="Gly residues" evidence="3">
    <location>
        <begin position="438"/>
        <end position="450"/>
    </location>
</feature>
<dbReference type="InterPro" id="IPR000504">
    <property type="entry name" value="RRM_dom"/>
</dbReference>
<feature type="domain" description="RRM" evidence="4">
    <location>
        <begin position="249"/>
        <end position="333"/>
    </location>
</feature>
<evidence type="ECO:0000256" key="1">
    <source>
        <dbReference type="ARBA" id="ARBA00022884"/>
    </source>
</evidence>
<keyword evidence="1 2" id="KW-0694">RNA-binding</keyword>
<reference evidence="5" key="1">
    <citation type="submission" date="2022-04" db="EMBL/GenBank/DDBJ databases">
        <title>A functionally conserved STORR gene fusion in Papaver species that diverged 16.8 million years ago.</title>
        <authorList>
            <person name="Catania T."/>
        </authorList>
    </citation>
    <scope>NUCLEOTIDE SEQUENCE</scope>
    <source>
        <strain evidence="5">S-188037</strain>
    </source>
</reference>
<dbReference type="PROSITE" id="PS50102">
    <property type="entry name" value="RRM"/>
    <property type="match status" value="3"/>
</dbReference>
<keyword evidence="6" id="KW-1185">Reference proteome</keyword>
<dbReference type="Pfam" id="PF00076">
    <property type="entry name" value="RRM_1"/>
    <property type="match status" value="3"/>
</dbReference>
<feature type="region of interest" description="Disordered" evidence="3">
    <location>
        <begin position="427"/>
        <end position="457"/>
    </location>
</feature>
<feature type="compositionally biased region" description="Polar residues" evidence="3">
    <location>
        <begin position="521"/>
        <end position="530"/>
    </location>
</feature>
<dbReference type="SUPFAM" id="SSF54928">
    <property type="entry name" value="RNA-binding domain, RBD"/>
    <property type="match status" value="2"/>
</dbReference>
<feature type="compositionally biased region" description="Basic and acidic residues" evidence="3">
    <location>
        <begin position="142"/>
        <end position="161"/>
    </location>
</feature>